<dbReference type="InterPro" id="IPR014729">
    <property type="entry name" value="Rossmann-like_a/b/a_fold"/>
</dbReference>
<dbReference type="SUPFAM" id="SSF52374">
    <property type="entry name" value="Nucleotidylyl transferase"/>
    <property type="match status" value="1"/>
</dbReference>
<dbReference type="PRINTS" id="PR00986">
    <property type="entry name" value="TRNASYNTHVAL"/>
</dbReference>
<keyword evidence="9 12" id="KW-0030">Aminoacyl-tRNA synthetase</keyword>
<organism evidence="16 17">
    <name type="scientific">Desulfuribacillus alkaliarsenatis</name>
    <dbReference type="NCBI Taxonomy" id="766136"/>
    <lineage>
        <taxon>Bacteria</taxon>
        <taxon>Bacillati</taxon>
        <taxon>Bacillota</taxon>
        <taxon>Desulfuribacillia</taxon>
        <taxon>Desulfuribacillales</taxon>
        <taxon>Desulfuribacillaceae</taxon>
        <taxon>Desulfuribacillus</taxon>
    </lineage>
</organism>
<dbReference type="FunFam" id="1.10.730.10:FF:000014">
    <property type="entry name" value="Valine--tRNA ligase"/>
    <property type="match status" value="1"/>
</dbReference>
<dbReference type="Gene3D" id="2.170.220.10">
    <property type="match status" value="1"/>
</dbReference>
<evidence type="ECO:0000256" key="1">
    <source>
        <dbReference type="ARBA" id="ARBA00004496"/>
    </source>
</evidence>
<comment type="caution">
    <text evidence="16">The sequence shown here is derived from an EMBL/GenBank/DDBJ whole genome shotgun (WGS) entry which is preliminary data.</text>
</comment>
<dbReference type="NCBIfam" id="TIGR00422">
    <property type="entry name" value="valS"/>
    <property type="match status" value="1"/>
</dbReference>
<dbReference type="SUPFAM" id="SSF46589">
    <property type="entry name" value="tRNA-binding arm"/>
    <property type="match status" value="1"/>
</dbReference>
<dbReference type="SUPFAM" id="SSF50677">
    <property type="entry name" value="ValRS/IleRS/LeuRS editing domain"/>
    <property type="match status" value="1"/>
</dbReference>
<dbReference type="Gene3D" id="3.90.740.10">
    <property type="entry name" value="Valyl/Leucyl/Isoleucyl-tRNA synthetase, editing domain"/>
    <property type="match status" value="1"/>
</dbReference>
<dbReference type="EMBL" id="MIJE01000001">
    <property type="protein sequence ID" value="OEF98316.1"/>
    <property type="molecule type" value="Genomic_DNA"/>
</dbReference>
<comment type="catalytic activity">
    <reaction evidence="10 12">
        <text>tRNA(Val) + L-valine + ATP = L-valyl-tRNA(Val) + AMP + diphosphate</text>
        <dbReference type="Rhea" id="RHEA:10704"/>
        <dbReference type="Rhea" id="RHEA-COMP:9672"/>
        <dbReference type="Rhea" id="RHEA-COMP:9708"/>
        <dbReference type="ChEBI" id="CHEBI:30616"/>
        <dbReference type="ChEBI" id="CHEBI:33019"/>
        <dbReference type="ChEBI" id="CHEBI:57762"/>
        <dbReference type="ChEBI" id="CHEBI:78442"/>
        <dbReference type="ChEBI" id="CHEBI:78537"/>
        <dbReference type="ChEBI" id="CHEBI:456215"/>
        <dbReference type="EC" id="6.1.1.9"/>
    </reaction>
</comment>
<feature type="short sequence motif" description="'KMSKS' region" evidence="12">
    <location>
        <begin position="529"/>
        <end position="533"/>
    </location>
</feature>
<keyword evidence="8 12" id="KW-0175">Coiled coil</keyword>
<feature type="binding site" evidence="12">
    <location>
        <position position="532"/>
    </location>
    <ligand>
        <name>ATP</name>
        <dbReference type="ChEBI" id="CHEBI:30616"/>
    </ligand>
</feature>
<dbReference type="InterPro" id="IPR013155">
    <property type="entry name" value="M/V/L/I-tRNA-synth_anticd-bd"/>
</dbReference>
<dbReference type="FunFam" id="1.10.287.380:FF:000001">
    <property type="entry name" value="Valine--tRNA ligase"/>
    <property type="match status" value="1"/>
</dbReference>
<dbReference type="RefSeq" id="WP_069641808.1">
    <property type="nucleotide sequence ID" value="NZ_MIJE01000001.1"/>
</dbReference>
<evidence type="ECO:0000256" key="3">
    <source>
        <dbReference type="ARBA" id="ARBA00022490"/>
    </source>
</evidence>
<dbReference type="OrthoDB" id="9810365at2"/>
<feature type="domain" description="Methionyl/Valyl/Leucyl/Isoleucyl-tRNA synthetase anticodon-binding" evidence="14">
    <location>
        <begin position="612"/>
        <end position="757"/>
    </location>
</feature>
<dbReference type="Pfam" id="PF10458">
    <property type="entry name" value="Val_tRNA-synt_C"/>
    <property type="match status" value="1"/>
</dbReference>
<dbReference type="InterPro" id="IPR019499">
    <property type="entry name" value="Val-tRNA_synth_tRNA-bd"/>
</dbReference>
<dbReference type="GO" id="GO:0002161">
    <property type="term" value="F:aminoacyl-tRNA deacylase activity"/>
    <property type="evidence" value="ECO:0007669"/>
    <property type="project" value="InterPro"/>
</dbReference>
<dbReference type="InterPro" id="IPR033705">
    <property type="entry name" value="Anticodon_Ia_Val"/>
</dbReference>
<evidence type="ECO:0000313" key="16">
    <source>
        <dbReference type="EMBL" id="OEF98316.1"/>
    </source>
</evidence>
<comment type="similarity">
    <text evidence="11 12">Belongs to the class-I aminoacyl-tRNA synthetase family. ValS type 1 subfamily.</text>
</comment>
<dbReference type="PROSITE" id="PS00178">
    <property type="entry name" value="AA_TRNA_LIGASE_I"/>
    <property type="match status" value="1"/>
</dbReference>
<dbReference type="Pfam" id="PF00133">
    <property type="entry name" value="tRNA-synt_1"/>
    <property type="match status" value="1"/>
</dbReference>
<dbReference type="FunFam" id="3.90.740.10:FF:000005">
    <property type="entry name" value="Valine--tRNA ligase, mitochondrial"/>
    <property type="match status" value="1"/>
</dbReference>
<dbReference type="InterPro" id="IPR037118">
    <property type="entry name" value="Val-tRNA_synth_C_sf"/>
</dbReference>
<gene>
    <name evidence="12" type="primary">valS</name>
    <name evidence="16" type="ORF">BHF68_01150</name>
</gene>
<evidence type="ECO:0000256" key="11">
    <source>
        <dbReference type="ARBA" id="ARBA00060830"/>
    </source>
</evidence>
<keyword evidence="7 12" id="KW-0648">Protein biosynthesis</keyword>
<dbReference type="EC" id="6.1.1.9" evidence="12"/>
<dbReference type="InterPro" id="IPR009080">
    <property type="entry name" value="tRNAsynth_Ia_anticodon-bd"/>
</dbReference>
<dbReference type="Gene3D" id="1.10.730.10">
    <property type="entry name" value="Isoleucyl-tRNA Synthetase, Domain 1"/>
    <property type="match status" value="1"/>
</dbReference>
<evidence type="ECO:0000256" key="12">
    <source>
        <dbReference type="HAMAP-Rule" id="MF_02004"/>
    </source>
</evidence>
<dbReference type="InterPro" id="IPR009008">
    <property type="entry name" value="Val/Leu/Ile-tRNA-synth_edit"/>
</dbReference>
<dbReference type="GO" id="GO:0005829">
    <property type="term" value="C:cytosol"/>
    <property type="evidence" value="ECO:0007669"/>
    <property type="project" value="TreeGrafter"/>
</dbReference>
<dbReference type="Pfam" id="PF08264">
    <property type="entry name" value="Anticodon_1"/>
    <property type="match status" value="1"/>
</dbReference>
<dbReference type="Gene3D" id="1.10.287.380">
    <property type="entry name" value="Valyl-tRNA synthetase, C-terminal domain"/>
    <property type="match status" value="1"/>
</dbReference>
<evidence type="ECO:0000256" key="9">
    <source>
        <dbReference type="ARBA" id="ARBA00023146"/>
    </source>
</evidence>
<protein>
    <recommendedName>
        <fullName evidence="12">Valine--tRNA ligase</fullName>
        <ecNumber evidence="12">6.1.1.9</ecNumber>
    </recommendedName>
    <alternativeName>
        <fullName evidence="12">Valyl-tRNA synthetase</fullName>
        <shortName evidence="12">ValRS</shortName>
    </alternativeName>
</protein>
<dbReference type="InterPro" id="IPR002300">
    <property type="entry name" value="aa-tRNA-synth_Ia"/>
</dbReference>
<dbReference type="PANTHER" id="PTHR11946">
    <property type="entry name" value="VALYL-TRNA SYNTHETASES"/>
    <property type="match status" value="1"/>
</dbReference>
<comment type="caution">
    <text evidence="12">Lacks conserved residue(s) required for the propagation of feature annotation.</text>
</comment>
<dbReference type="FunFam" id="3.40.50.620:FF:000098">
    <property type="entry name" value="Valine--tRNA ligase"/>
    <property type="match status" value="1"/>
</dbReference>
<dbReference type="SUPFAM" id="SSF47323">
    <property type="entry name" value="Anticodon-binding domain of a subclass of class I aminoacyl-tRNA synthetases"/>
    <property type="match status" value="1"/>
</dbReference>
<keyword evidence="17" id="KW-1185">Reference proteome</keyword>
<evidence type="ECO:0000256" key="2">
    <source>
        <dbReference type="ARBA" id="ARBA00011245"/>
    </source>
</evidence>
<keyword evidence="3 12" id="KW-0963">Cytoplasm</keyword>
<comment type="domain">
    <text evidence="12">ValRS has two distinct active sites: one for aminoacylation and one for editing. The misactivated threonine is translocated from the active site to the editing site.</text>
</comment>
<feature type="domain" description="Aminoacyl-tRNA synthetase class Ia" evidence="13">
    <location>
        <begin position="22"/>
        <end position="568"/>
    </location>
</feature>
<evidence type="ECO:0000256" key="8">
    <source>
        <dbReference type="ARBA" id="ARBA00023054"/>
    </source>
</evidence>
<evidence type="ECO:0000313" key="17">
    <source>
        <dbReference type="Proteomes" id="UP000094296"/>
    </source>
</evidence>
<dbReference type="InterPro" id="IPR001412">
    <property type="entry name" value="aa-tRNA-synth_I_CS"/>
</dbReference>
<reference evidence="16 17" key="1">
    <citation type="submission" date="2016-09" db="EMBL/GenBank/DDBJ databases">
        <title>Draft genome sequence for the type strain of Desulfuribacillus alkaliarsenatis AHT28, an obligately anaerobic, sulfidogenic bacterium isolated from Russian soda lake sediments.</title>
        <authorList>
            <person name="Abin C.A."/>
            <person name="Hollibaugh J.T."/>
        </authorList>
    </citation>
    <scope>NUCLEOTIDE SEQUENCE [LARGE SCALE GENOMIC DNA]</scope>
    <source>
        <strain evidence="16 17">AHT28</strain>
    </source>
</reference>
<dbReference type="AlphaFoldDB" id="A0A1E5G568"/>
<comment type="domain">
    <text evidence="12">The C-terminal coiled-coil domain is crucial for aminoacylation activity.</text>
</comment>
<accession>A0A1E5G568</accession>
<comment type="function">
    <text evidence="12">Catalyzes the attachment of valine to tRNA(Val). As ValRS can inadvertently accommodate and process structurally similar amino acids such as threonine, to avoid such errors, it has a 'posttransfer' editing activity that hydrolyzes mischarged Thr-tRNA(Val) in a tRNA-dependent manner.</text>
</comment>
<keyword evidence="6 12" id="KW-0067">ATP-binding</keyword>
<keyword evidence="4 12" id="KW-0436">Ligase</keyword>
<comment type="subcellular location">
    <subcellularLocation>
        <location evidence="1 12">Cytoplasm</location>
    </subcellularLocation>
</comment>
<evidence type="ECO:0000256" key="6">
    <source>
        <dbReference type="ARBA" id="ARBA00022840"/>
    </source>
</evidence>
<dbReference type="GO" id="GO:0006438">
    <property type="term" value="P:valyl-tRNA aminoacylation"/>
    <property type="evidence" value="ECO:0007669"/>
    <property type="project" value="UniProtKB-UniRule"/>
</dbReference>
<dbReference type="GO" id="GO:0004832">
    <property type="term" value="F:valine-tRNA ligase activity"/>
    <property type="evidence" value="ECO:0007669"/>
    <property type="project" value="UniProtKB-UniRule"/>
</dbReference>
<dbReference type="HAMAP" id="MF_02004">
    <property type="entry name" value="Val_tRNA_synth_type1"/>
    <property type="match status" value="1"/>
</dbReference>
<dbReference type="FunFam" id="3.40.50.620:FF:000032">
    <property type="entry name" value="Valine--tRNA ligase"/>
    <property type="match status" value="1"/>
</dbReference>
<dbReference type="CDD" id="cd00817">
    <property type="entry name" value="ValRS_core"/>
    <property type="match status" value="1"/>
</dbReference>
<feature type="domain" description="Valyl-tRNA synthetase tRNA-binding arm" evidence="15">
    <location>
        <begin position="819"/>
        <end position="883"/>
    </location>
</feature>
<evidence type="ECO:0000256" key="7">
    <source>
        <dbReference type="ARBA" id="ARBA00022917"/>
    </source>
</evidence>
<dbReference type="Gene3D" id="3.40.50.620">
    <property type="entry name" value="HUPs"/>
    <property type="match status" value="2"/>
</dbReference>
<evidence type="ECO:0000256" key="5">
    <source>
        <dbReference type="ARBA" id="ARBA00022741"/>
    </source>
</evidence>
<dbReference type="CDD" id="cd07962">
    <property type="entry name" value="Anticodon_Ia_Val"/>
    <property type="match status" value="1"/>
</dbReference>
<dbReference type="STRING" id="766136.BHF68_01150"/>
<evidence type="ECO:0000259" key="13">
    <source>
        <dbReference type="Pfam" id="PF00133"/>
    </source>
</evidence>
<dbReference type="InterPro" id="IPR002303">
    <property type="entry name" value="Valyl-tRNA_ligase"/>
</dbReference>
<feature type="coiled-coil region" evidence="12">
    <location>
        <begin position="816"/>
        <end position="878"/>
    </location>
</feature>
<evidence type="ECO:0000256" key="10">
    <source>
        <dbReference type="ARBA" id="ARBA00047552"/>
    </source>
</evidence>
<name>A0A1E5G568_9FIRM</name>
<dbReference type="PANTHER" id="PTHR11946:SF93">
    <property type="entry name" value="VALINE--TRNA LIGASE, CHLOROPLASTIC_MITOCHONDRIAL 2"/>
    <property type="match status" value="1"/>
</dbReference>
<sequence length="883" mass="102085">MQTNLYEQIPTKYNPKEIEEKTYQFWLDGKYFEADNNSDKKPFTIVIPPPNVTANLHIGHALNNTLQDILIRWKRMQGYDALWLPGTDHAGIATQNRVENMLSQDGLSRYDLGREKFLEKTWEWKNKYGDIIINQLKKMGCSCDWSRERFTMDEGCSQAVREVFVRLYEKGLLYRGNYIVNWCPRCETTLSDIEVEHEDKQGKLTHIKYPATDGSGYITVATTRPETMLGDVAVAVHPEDERYSHLIGKTVLLPLMDREIPVIADEYVDSEFGSGAVKITPAHDPNDFEIGQRHKLTPISIMDEKGYMNDNAGKFSGMERYQARKQVVEELRNLDLLEKVEEHDHSVGHCYRCSTVIEPYLSDQWFVKMQPLAEPAIDVVKKNDVRFVPDRFTKIYLHWMENTRDWCVSRQLWWGHRIPAWYCADCNEVIVARETPSACTKCNSTNITQDEDVLDTWFSSALWPFSTLGWPENTKDINKYYPTDVLITGYDIIYFWVARMIFSGLEFMDQKPFSDVVITGLVRDAEGRKMSKSLGNGVDPLEVIENYGADAMRFMLATGTTPGNDQRFNWDKVESSRNFANKIWNASRFVMMNLGDLQYEQVSLTGDLKTSDKWILHRLNETVKNFDRLLTRYEFGEAGRVLYDFIWSDYCDWYIELAKLTLNAEDETAKANTKSVLCYVLDKILKLLHPYMPYITEEIWQHIPHEGKALVVAPFPEYSQQLVFTEAAEQMQVLMDTVRNVRNIRAEMNVPPSKKIALLIKPNTDNHKQIFESGKAYLQGLCNTESLDIDLELKTPEKAMTAVTSGAQIYLPLEGLIDKDKEIARLEKERQKLQAEVDRVQGKLNNEKFVAKAPAQVIDQERAKEADYKAKLQKVEERINELK</sequence>
<proteinExistence type="inferred from homology"/>
<keyword evidence="5 12" id="KW-0547">Nucleotide-binding</keyword>
<dbReference type="GO" id="GO:0005524">
    <property type="term" value="F:ATP binding"/>
    <property type="evidence" value="ECO:0007669"/>
    <property type="project" value="UniProtKB-UniRule"/>
</dbReference>
<evidence type="ECO:0000259" key="15">
    <source>
        <dbReference type="Pfam" id="PF10458"/>
    </source>
</evidence>
<dbReference type="InterPro" id="IPR010978">
    <property type="entry name" value="tRNA-bd_arm"/>
</dbReference>
<dbReference type="Proteomes" id="UP000094296">
    <property type="component" value="Unassembled WGS sequence"/>
</dbReference>
<comment type="subunit">
    <text evidence="2 12">Monomer.</text>
</comment>
<evidence type="ECO:0000259" key="14">
    <source>
        <dbReference type="Pfam" id="PF08264"/>
    </source>
</evidence>
<dbReference type="NCBIfam" id="NF004349">
    <property type="entry name" value="PRK05729.1"/>
    <property type="match status" value="1"/>
</dbReference>
<evidence type="ECO:0000256" key="4">
    <source>
        <dbReference type="ARBA" id="ARBA00022598"/>
    </source>
</evidence>